<organism evidence="2 3">
    <name type="scientific">Clostridium magnum DSM 2767</name>
    <dbReference type="NCBI Taxonomy" id="1121326"/>
    <lineage>
        <taxon>Bacteria</taxon>
        <taxon>Bacillati</taxon>
        <taxon>Bacillota</taxon>
        <taxon>Clostridia</taxon>
        <taxon>Eubacteriales</taxon>
        <taxon>Clostridiaceae</taxon>
        <taxon>Clostridium</taxon>
    </lineage>
</organism>
<dbReference type="GO" id="GO:0003677">
    <property type="term" value="F:DNA binding"/>
    <property type="evidence" value="ECO:0007669"/>
    <property type="project" value="InterPro"/>
</dbReference>
<keyword evidence="3" id="KW-1185">Reference proteome</keyword>
<dbReference type="Pfam" id="PF01381">
    <property type="entry name" value="HTH_3"/>
    <property type="match status" value="1"/>
</dbReference>
<dbReference type="STRING" id="1121326.CLMAG_06300"/>
<dbReference type="InterPro" id="IPR010982">
    <property type="entry name" value="Lambda_DNA-bd_dom_sf"/>
</dbReference>
<comment type="caution">
    <text evidence="2">The sequence shown here is derived from an EMBL/GenBank/DDBJ whole genome shotgun (WGS) entry which is preliminary data.</text>
</comment>
<dbReference type="RefSeq" id="WP_242954997.1">
    <property type="nucleotide sequence ID" value="NZ_FQXL01000031.1"/>
</dbReference>
<evidence type="ECO:0000313" key="2">
    <source>
        <dbReference type="EMBL" id="KZL93584.1"/>
    </source>
</evidence>
<dbReference type="SUPFAM" id="SSF47413">
    <property type="entry name" value="lambda repressor-like DNA-binding domains"/>
    <property type="match status" value="1"/>
</dbReference>
<dbReference type="InterPro" id="IPR001387">
    <property type="entry name" value="Cro/C1-type_HTH"/>
</dbReference>
<gene>
    <name evidence="2" type="ORF">CLMAG_06300</name>
</gene>
<dbReference type="AlphaFoldDB" id="A0A162U639"/>
<dbReference type="PROSITE" id="PS50943">
    <property type="entry name" value="HTH_CROC1"/>
    <property type="match status" value="1"/>
</dbReference>
<reference evidence="2 3" key="1">
    <citation type="submission" date="2016-04" db="EMBL/GenBank/DDBJ databases">
        <title>Genome sequence of Clostridium magnum DSM 2767.</title>
        <authorList>
            <person name="Poehlein A."/>
            <person name="Uhlig R."/>
            <person name="Fischer R."/>
            <person name="Bahl H."/>
            <person name="Daniel R."/>
        </authorList>
    </citation>
    <scope>NUCLEOTIDE SEQUENCE [LARGE SCALE GENOMIC DNA]</scope>
    <source>
        <strain evidence="2 3">DSM 2767</strain>
    </source>
</reference>
<dbReference type="SMART" id="SM00530">
    <property type="entry name" value="HTH_XRE"/>
    <property type="match status" value="1"/>
</dbReference>
<sequence length="95" mass="11068">MCYVNKTATFKKIFEPIESTGAIAYATLSEDTIAHKIYKLRMLQGFTQRQFAQMCNIGYSSLCRYEIGYKPNLKNLRKICESLNIHIDYFLKQKA</sequence>
<name>A0A162U639_9CLOT</name>
<proteinExistence type="predicted"/>
<dbReference type="CDD" id="cd00093">
    <property type="entry name" value="HTH_XRE"/>
    <property type="match status" value="1"/>
</dbReference>
<feature type="domain" description="HTH cro/C1-type" evidence="1">
    <location>
        <begin position="37"/>
        <end position="90"/>
    </location>
</feature>
<evidence type="ECO:0000313" key="3">
    <source>
        <dbReference type="Proteomes" id="UP000076603"/>
    </source>
</evidence>
<dbReference type="PATRIC" id="fig|1121326.3.peg.586"/>
<dbReference type="EMBL" id="LWAE01000001">
    <property type="protein sequence ID" value="KZL93584.1"/>
    <property type="molecule type" value="Genomic_DNA"/>
</dbReference>
<dbReference type="Proteomes" id="UP000076603">
    <property type="component" value="Unassembled WGS sequence"/>
</dbReference>
<accession>A0A162U639</accession>
<protein>
    <submittedName>
        <fullName evidence="2">Helix-turn-helix protein</fullName>
    </submittedName>
</protein>
<dbReference type="Gene3D" id="1.10.260.40">
    <property type="entry name" value="lambda repressor-like DNA-binding domains"/>
    <property type="match status" value="1"/>
</dbReference>
<evidence type="ECO:0000259" key="1">
    <source>
        <dbReference type="PROSITE" id="PS50943"/>
    </source>
</evidence>